<organism evidence="2">
    <name type="scientific">Brassica campestris</name>
    <name type="common">Field mustard</name>
    <dbReference type="NCBI Taxonomy" id="3711"/>
    <lineage>
        <taxon>Eukaryota</taxon>
        <taxon>Viridiplantae</taxon>
        <taxon>Streptophyta</taxon>
        <taxon>Embryophyta</taxon>
        <taxon>Tracheophyta</taxon>
        <taxon>Spermatophyta</taxon>
        <taxon>Magnoliopsida</taxon>
        <taxon>eudicotyledons</taxon>
        <taxon>Gunneridae</taxon>
        <taxon>Pentapetalae</taxon>
        <taxon>rosids</taxon>
        <taxon>malvids</taxon>
        <taxon>Brassicales</taxon>
        <taxon>Brassicaceae</taxon>
        <taxon>Brassiceae</taxon>
        <taxon>Brassica</taxon>
    </lineage>
</organism>
<dbReference type="Gramene" id="A06p42960.2_BraZ1">
    <property type="protein sequence ID" value="A06p42960.2_BraZ1.CDS"/>
    <property type="gene ID" value="A06g42960.2_BraZ1"/>
</dbReference>
<accession>A0A3P5YJT5</accession>
<evidence type="ECO:0000313" key="2">
    <source>
        <dbReference type="EMBL" id="VDC67937.1"/>
    </source>
</evidence>
<proteinExistence type="predicted"/>
<protein>
    <submittedName>
        <fullName evidence="1">Uncharacterized protein</fullName>
    </submittedName>
</protein>
<dbReference type="Proteomes" id="UP000694005">
    <property type="component" value="Chromosome A06"/>
</dbReference>
<evidence type="ECO:0000313" key="1">
    <source>
        <dbReference type="EMBL" id="CAG7872056.1"/>
    </source>
</evidence>
<name>A0A3P5YJT5_BRACM</name>
<feature type="non-terminal residue" evidence="2">
    <location>
        <position position="168"/>
    </location>
</feature>
<sequence>MSYVSGGDYDRRDATKVKEHEWPIAKAEGMERAVRVEAELVEISYERKSPRRGCSVPSRAKSNVRRRLDWKAGGGGEVSLLKKSIMRTQRKLSHSNHHKMQKLASVGGSLTIDFVGSSQHGMRALETRVHGQELAMDEISYDLAVSNGRMRVTVQAETTVLSFPPGSF</sequence>
<dbReference type="AlphaFoldDB" id="A0A3P5YJT5"/>
<reference evidence="2" key="1">
    <citation type="submission" date="2018-11" db="EMBL/GenBank/DDBJ databases">
        <authorList>
            <consortium name="Genoscope - CEA"/>
            <person name="William W."/>
        </authorList>
    </citation>
    <scope>NUCLEOTIDE SEQUENCE</scope>
</reference>
<dbReference type="EMBL" id="LR031569">
    <property type="protein sequence ID" value="VDC67937.1"/>
    <property type="molecule type" value="Genomic_DNA"/>
</dbReference>
<dbReference type="EMBL" id="LS974622">
    <property type="protein sequence ID" value="CAG7872056.1"/>
    <property type="molecule type" value="Genomic_DNA"/>
</dbReference>
<gene>
    <name evidence="2" type="ORF">BRAA06T26477Z</name>
    <name evidence="1" type="ORF">BRAPAZ1V2_A06P42960.2</name>
</gene>